<dbReference type="InterPro" id="IPR001245">
    <property type="entry name" value="Ser-Thr/Tyr_kinase_cat_dom"/>
</dbReference>
<proteinExistence type="inferred from homology"/>
<dbReference type="InterPro" id="IPR008271">
    <property type="entry name" value="Ser/Thr_kinase_AS"/>
</dbReference>
<comment type="caution">
    <text evidence="18">The sequence shown here is derived from an EMBL/GenBank/DDBJ whole genome shotgun (WGS) entry which is preliminary data.</text>
</comment>
<keyword evidence="4 11" id="KW-0547">Nucleotide-binding</keyword>
<reference evidence="18" key="1">
    <citation type="submission" date="2023-10" db="EMBL/GenBank/DDBJ databases">
        <title>Chromosome-level genome of the transformable northern wattle, Acacia crassicarpa.</title>
        <authorList>
            <person name="Massaro I."/>
            <person name="Sinha N.R."/>
            <person name="Poethig S."/>
            <person name="Leichty A.R."/>
        </authorList>
    </citation>
    <scope>NUCLEOTIDE SEQUENCE</scope>
    <source>
        <strain evidence="18">Acra3RX</strain>
        <tissue evidence="18">Leaf</tissue>
    </source>
</reference>
<name>A0AAE1IS32_9FABA</name>
<evidence type="ECO:0000256" key="8">
    <source>
        <dbReference type="ARBA" id="ARBA00023180"/>
    </source>
</evidence>
<dbReference type="SMART" id="SM00220">
    <property type="entry name" value="S_TKc"/>
    <property type="match status" value="1"/>
</dbReference>
<dbReference type="Gene3D" id="2.90.10.10">
    <property type="entry name" value="Bulb-type lectin domain"/>
    <property type="match status" value="1"/>
</dbReference>
<dbReference type="PANTHER" id="PTHR32444">
    <property type="entry name" value="BULB-TYPE LECTIN DOMAIN-CONTAINING PROTEIN"/>
    <property type="match status" value="1"/>
</dbReference>
<evidence type="ECO:0000259" key="14">
    <source>
        <dbReference type="PROSITE" id="PS50011"/>
    </source>
</evidence>
<evidence type="ECO:0000256" key="9">
    <source>
        <dbReference type="ARBA" id="ARBA00047899"/>
    </source>
</evidence>
<dbReference type="SUPFAM" id="SSF51110">
    <property type="entry name" value="alpha-D-mannose-specific plant lectins"/>
    <property type="match status" value="1"/>
</dbReference>
<evidence type="ECO:0000259" key="15">
    <source>
        <dbReference type="PROSITE" id="PS50026"/>
    </source>
</evidence>
<organism evidence="18 19">
    <name type="scientific">Acacia crassicarpa</name>
    <name type="common">northern wattle</name>
    <dbReference type="NCBI Taxonomy" id="499986"/>
    <lineage>
        <taxon>Eukaryota</taxon>
        <taxon>Viridiplantae</taxon>
        <taxon>Streptophyta</taxon>
        <taxon>Embryophyta</taxon>
        <taxon>Tracheophyta</taxon>
        <taxon>Spermatophyta</taxon>
        <taxon>Magnoliopsida</taxon>
        <taxon>eudicotyledons</taxon>
        <taxon>Gunneridae</taxon>
        <taxon>Pentapetalae</taxon>
        <taxon>rosids</taxon>
        <taxon>fabids</taxon>
        <taxon>Fabales</taxon>
        <taxon>Fabaceae</taxon>
        <taxon>Caesalpinioideae</taxon>
        <taxon>mimosoid clade</taxon>
        <taxon>Acacieae</taxon>
        <taxon>Acacia</taxon>
    </lineage>
</organism>
<keyword evidence="7" id="KW-1015">Disulfide bond</keyword>
<evidence type="ECO:0000256" key="2">
    <source>
        <dbReference type="ARBA" id="ARBA00022679"/>
    </source>
</evidence>
<evidence type="ECO:0000256" key="13">
    <source>
        <dbReference type="SAM" id="Phobius"/>
    </source>
</evidence>
<evidence type="ECO:0000256" key="12">
    <source>
        <dbReference type="PROSITE-ProRule" id="PRU00076"/>
    </source>
</evidence>
<feature type="domain" description="Bulb-type lectin" evidence="16">
    <location>
        <begin position="102"/>
        <end position="223"/>
    </location>
</feature>
<keyword evidence="1 11" id="KW-0723">Serine/threonine-protein kinase</keyword>
<dbReference type="InterPro" id="IPR001480">
    <property type="entry name" value="Bulb-type_lectin_dom"/>
</dbReference>
<keyword evidence="6 11" id="KW-0067">ATP-binding</keyword>
<comment type="similarity">
    <text evidence="11">Belongs to the protein kinase superfamily. Ser/Thr protein kinase family.</text>
</comment>
<keyword evidence="13" id="KW-0472">Membrane</keyword>
<evidence type="ECO:0000256" key="5">
    <source>
        <dbReference type="ARBA" id="ARBA00022777"/>
    </source>
</evidence>
<dbReference type="FunFam" id="3.30.200.20:FF:000195">
    <property type="entry name" value="G-type lectin S-receptor-like serine/threonine-protein kinase"/>
    <property type="match status" value="1"/>
</dbReference>
<feature type="transmembrane region" description="Helical" evidence="13">
    <location>
        <begin position="513"/>
        <end position="535"/>
    </location>
</feature>
<comment type="caution">
    <text evidence="12">Lacks conserved residue(s) required for the propagation of feature annotation.</text>
</comment>
<dbReference type="GO" id="GO:0005524">
    <property type="term" value="F:ATP binding"/>
    <property type="evidence" value="ECO:0007669"/>
    <property type="project" value="UniProtKB-KW"/>
</dbReference>
<feature type="domain" description="EGF-like" evidence="15">
    <location>
        <begin position="359"/>
        <end position="395"/>
    </location>
</feature>
<dbReference type="InterPro" id="IPR003609">
    <property type="entry name" value="Pan_app"/>
</dbReference>
<keyword evidence="3" id="KW-0732">Signal</keyword>
<dbReference type="SMART" id="SM00108">
    <property type="entry name" value="B_lectin"/>
    <property type="match status" value="1"/>
</dbReference>
<dbReference type="EMBL" id="JAWXYG010000013">
    <property type="protein sequence ID" value="KAK4255691.1"/>
    <property type="molecule type" value="Genomic_DNA"/>
</dbReference>
<dbReference type="CDD" id="cd14066">
    <property type="entry name" value="STKc_IRAK"/>
    <property type="match status" value="1"/>
</dbReference>
<evidence type="ECO:0000256" key="4">
    <source>
        <dbReference type="ARBA" id="ARBA00022741"/>
    </source>
</evidence>
<dbReference type="GO" id="GO:0048544">
    <property type="term" value="P:recognition of pollen"/>
    <property type="evidence" value="ECO:0007669"/>
    <property type="project" value="InterPro"/>
</dbReference>
<dbReference type="InterPro" id="IPR000742">
    <property type="entry name" value="EGF"/>
</dbReference>
<keyword evidence="13" id="KW-0812">Transmembrane</keyword>
<dbReference type="InterPro" id="IPR036426">
    <property type="entry name" value="Bulb-type_lectin_dom_sf"/>
</dbReference>
<evidence type="ECO:0000259" key="17">
    <source>
        <dbReference type="PROSITE" id="PS50948"/>
    </source>
</evidence>
<dbReference type="PROSITE" id="PS50948">
    <property type="entry name" value="PAN"/>
    <property type="match status" value="1"/>
</dbReference>
<comment type="catalytic activity">
    <reaction evidence="9 11">
        <text>L-threonyl-[protein] + ATP = O-phospho-L-threonyl-[protein] + ADP + H(+)</text>
        <dbReference type="Rhea" id="RHEA:46608"/>
        <dbReference type="Rhea" id="RHEA-COMP:11060"/>
        <dbReference type="Rhea" id="RHEA-COMP:11605"/>
        <dbReference type="ChEBI" id="CHEBI:15378"/>
        <dbReference type="ChEBI" id="CHEBI:30013"/>
        <dbReference type="ChEBI" id="CHEBI:30616"/>
        <dbReference type="ChEBI" id="CHEBI:61977"/>
        <dbReference type="ChEBI" id="CHEBI:456216"/>
        <dbReference type="EC" id="2.7.11.1"/>
    </reaction>
</comment>
<gene>
    <name evidence="18" type="ORF">QN277_008658</name>
</gene>
<dbReference type="InterPro" id="IPR024171">
    <property type="entry name" value="SRK-like_kinase"/>
</dbReference>
<sequence length="886" mass="100579">MENNNSLVLLFDSAESFITCDFSVPGQIWQLFSFSPPLVLLPEESQRDTSFDNLTFPYSNSYVYFPWFIERSRNQPKGMAIFSLIIAVIKVLLIFPPSSSASDVITHDHPLPDGRTLVSKDGIFELGFFSPGSSTNRYVGIWYKSISQKTVVWVANREKPVKYNSSVLSINTEGRLVLLSQNQTIVWSANSTTQGLNPIAQLLDSGNLVLRNEQDQNPQNYLWQSFDYPSDTFLPGMKIGWDLKTGLNRRLIAWRNWDDPSPGDFTCGIALRATPELVMWKGSEEIHRSSPWNGVWIGAKPTPLFQLQFVVNEDEVVYTSNLLDKSVTTRVVLNQTVYSRQRYIWVEQTKSWMIYSSVPNDKCDRYNSCGPNGNCIASESPRCQCLTGFKPKSPQKYDALDWTQGCVRTEPWHCRVKDKDGFKKFSGLKLPDTRTSWVNASMTLWECKAKCWENCSCNAYANLYITGGGSGCILWFGHLIDLRVVTVPGQDLFIRMAYSDIVLEDAEKHKKKVVVVVTTVTFALVLLMLLTFFSIHRRNRKRREKILTEDGHEGEQKDIELPLFDIATIIRATNDFSSDKKLGQGGFGPVYRGTLEDGQEIAVKRLSEGSRQGLKEFKNEVIMCAKLQHRNLVKVLGCCIERGEKMLIYEYMPKKSLDSILFDFCQSESLNWPQRFHIIFGIARGLVYLHQDSRLRIIHRDLKASNILLDKDLNPKISDFGIARMFGADQMEGNTKKVIGTYGYMAPEYAVYGIFSIKSDVFSFGILLLEIISGKRNRGASYPNYGFNLISHAWRLWKEGNTKELIDACLGDSFNLSELLRCIHVALLCVQLRPDDRPNMALVLVMLSSENALPEPKEPGFLLEGPSAKGEYYSSNEITLTLLQAR</sequence>
<keyword evidence="8" id="KW-0325">Glycoprotein</keyword>
<dbReference type="SMART" id="SM00473">
    <property type="entry name" value="PAN_AP"/>
    <property type="match status" value="1"/>
</dbReference>
<dbReference type="FunFam" id="1.10.510.10:FF:000060">
    <property type="entry name" value="G-type lectin S-receptor-like serine/threonine-protein kinase"/>
    <property type="match status" value="1"/>
</dbReference>
<dbReference type="Proteomes" id="UP001293593">
    <property type="component" value="Unassembled WGS sequence"/>
</dbReference>
<dbReference type="PANTHER" id="PTHR32444:SF234">
    <property type="entry name" value="RECEPTOR-LIKE SERINE_THREONINE-PROTEIN KINASE"/>
    <property type="match status" value="1"/>
</dbReference>
<dbReference type="Gene3D" id="1.10.510.10">
    <property type="entry name" value="Transferase(Phosphotransferase) domain 1"/>
    <property type="match status" value="1"/>
</dbReference>
<dbReference type="CDD" id="cd01098">
    <property type="entry name" value="PAN_AP_plant"/>
    <property type="match status" value="1"/>
</dbReference>
<dbReference type="PROSITE" id="PS50011">
    <property type="entry name" value="PROTEIN_KINASE_DOM"/>
    <property type="match status" value="1"/>
</dbReference>
<dbReference type="PROSITE" id="PS50026">
    <property type="entry name" value="EGF_3"/>
    <property type="match status" value="1"/>
</dbReference>
<evidence type="ECO:0000256" key="3">
    <source>
        <dbReference type="ARBA" id="ARBA00022729"/>
    </source>
</evidence>
<dbReference type="PROSITE" id="PS00108">
    <property type="entry name" value="PROTEIN_KINASE_ST"/>
    <property type="match status" value="1"/>
</dbReference>
<dbReference type="Pfam" id="PF08276">
    <property type="entry name" value="PAN_2"/>
    <property type="match status" value="1"/>
</dbReference>
<evidence type="ECO:0000256" key="11">
    <source>
        <dbReference type="PIRNR" id="PIRNR000641"/>
    </source>
</evidence>
<dbReference type="AlphaFoldDB" id="A0AAE1IS32"/>
<dbReference type="PIRSF" id="PIRSF000641">
    <property type="entry name" value="SRK"/>
    <property type="match status" value="1"/>
</dbReference>
<dbReference type="InterPro" id="IPR000719">
    <property type="entry name" value="Prot_kinase_dom"/>
</dbReference>
<dbReference type="InterPro" id="IPR000858">
    <property type="entry name" value="S_locus_glycoprot_dom"/>
</dbReference>
<evidence type="ECO:0000256" key="6">
    <source>
        <dbReference type="ARBA" id="ARBA00022840"/>
    </source>
</evidence>
<keyword evidence="12" id="KW-0245">EGF-like domain</keyword>
<evidence type="ECO:0000256" key="10">
    <source>
        <dbReference type="ARBA" id="ARBA00048679"/>
    </source>
</evidence>
<comment type="catalytic activity">
    <reaction evidence="10 11">
        <text>L-seryl-[protein] + ATP = O-phospho-L-seryl-[protein] + ADP + H(+)</text>
        <dbReference type="Rhea" id="RHEA:17989"/>
        <dbReference type="Rhea" id="RHEA-COMP:9863"/>
        <dbReference type="Rhea" id="RHEA-COMP:11604"/>
        <dbReference type="ChEBI" id="CHEBI:15378"/>
        <dbReference type="ChEBI" id="CHEBI:29999"/>
        <dbReference type="ChEBI" id="CHEBI:30616"/>
        <dbReference type="ChEBI" id="CHEBI:83421"/>
        <dbReference type="ChEBI" id="CHEBI:456216"/>
        <dbReference type="EC" id="2.7.11.1"/>
    </reaction>
</comment>
<dbReference type="SUPFAM" id="SSF56112">
    <property type="entry name" value="Protein kinase-like (PK-like)"/>
    <property type="match status" value="1"/>
</dbReference>
<dbReference type="GO" id="GO:0004674">
    <property type="term" value="F:protein serine/threonine kinase activity"/>
    <property type="evidence" value="ECO:0007669"/>
    <property type="project" value="UniProtKB-KW"/>
</dbReference>
<dbReference type="Pfam" id="PF00954">
    <property type="entry name" value="S_locus_glycop"/>
    <property type="match status" value="1"/>
</dbReference>
<evidence type="ECO:0000256" key="1">
    <source>
        <dbReference type="ARBA" id="ARBA00022527"/>
    </source>
</evidence>
<keyword evidence="2 11" id="KW-0808">Transferase</keyword>
<keyword evidence="19" id="KW-1185">Reference proteome</keyword>
<dbReference type="Pfam" id="PF01453">
    <property type="entry name" value="B_lectin"/>
    <property type="match status" value="1"/>
</dbReference>
<keyword evidence="5 11" id="KW-0418">Kinase</keyword>
<dbReference type="EC" id="2.7.11.1" evidence="11"/>
<evidence type="ECO:0000313" key="19">
    <source>
        <dbReference type="Proteomes" id="UP001293593"/>
    </source>
</evidence>
<protein>
    <recommendedName>
        <fullName evidence="11">Receptor-like serine/threonine-protein kinase</fullName>
        <ecNumber evidence="11">2.7.11.1</ecNumber>
    </recommendedName>
</protein>
<accession>A0AAE1IS32</accession>
<feature type="domain" description="Protein kinase" evidence="14">
    <location>
        <begin position="576"/>
        <end position="853"/>
    </location>
</feature>
<dbReference type="Pfam" id="PF07714">
    <property type="entry name" value="PK_Tyr_Ser-Thr"/>
    <property type="match status" value="1"/>
</dbReference>
<evidence type="ECO:0000256" key="7">
    <source>
        <dbReference type="ARBA" id="ARBA00023157"/>
    </source>
</evidence>
<evidence type="ECO:0000313" key="18">
    <source>
        <dbReference type="EMBL" id="KAK4255691.1"/>
    </source>
</evidence>
<dbReference type="Gene3D" id="3.30.200.20">
    <property type="entry name" value="Phosphorylase Kinase, domain 1"/>
    <property type="match status" value="1"/>
</dbReference>
<dbReference type="InterPro" id="IPR011009">
    <property type="entry name" value="Kinase-like_dom_sf"/>
</dbReference>
<dbReference type="CDD" id="cd00028">
    <property type="entry name" value="B_lectin"/>
    <property type="match status" value="1"/>
</dbReference>
<keyword evidence="13" id="KW-1133">Transmembrane helix</keyword>
<dbReference type="PROSITE" id="PS50927">
    <property type="entry name" value="BULB_LECTIN"/>
    <property type="match status" value="1"/>
</dbReference>
<dbReference type="FunFam" id="2.90.10.10:FF:000004">
    <property type="entry name" value="G-type lectin S-receptor-like serine/threonine-protein kinase"/>
    <property type="match status" value="1"/>
</dbReference>
<feature type="domain" description="Apple" evidence="17">
    <location>
        <begin position="414"/>
        <end position="497"/>
    </location>
</feature>
<evidence type="ECO:0000259" key="16">
    <source>
        <dbReference type="PROSITE" id="PS50927"/>
    </source>
</evidence>